<proteinExistence type="predicted"/>
<evidence type="ECO:0000256" key="1">
    <source>
        <dbReference type="SAM" id="Phobius"/>
    </source>
</evidence>
<dbReference type="eggNOG" id="arCOG05733">
    <property type="taxonomic scope" value="Archaea"/>
</dbReference>
<dbReference type="EMBL" id="AJ248283">
    <property type="protein sequence ID" value="CAB49141.1"/>
    <property type="molecule type" value="Genomic_DNA"/>
</dbReference>
<feature type="transmembrane region" description="Helical" evidence="1">
    <location>
        <begin position="83"/>
        <end position="102"/>
    </location>
</feature>
<gene>
    <name evidence="2" type="ordered locus">PAB0149</name>
</gene>
<accession>Q9V257</accession>
<dbReference type="KEGG" id="pab:PAB0149"/>
<dbReference type="STRING" id="272844.PAB0149"/>
<evidence type="ECO:0000313" key="4">
    <source>
        <dbReference type="Proteomes" id="UP000000810"/>
    </source>
</evidence>
<reference evidence="3 5" key="5">
    <citation type="journal article" date="2012" name="Curr. Microbiol.">
        <title>Re-annotation of two hyperthermophilic archaea Pyrococcus abyssi GE5 and Pyrococcus furiosus DSM 3638.</title>
        <authorList>
            <person name="Gao J."/>
            <person name="Wang J."/>
        </authorList>
    </citation>
    <scope>GENOME REANNOTATION</scope>
    <source>
        <strain evidence="3">GE5</strain>
        <strain evidence="5">GE5 / Orsay</strain>
    </source>
</reference>
<feature type="transmembrane region" description="Helical" evidence="1">
    <location>
        <begin position="50"/>
        <end position="71"/>
    </location>
</feature>
<dbReference type="AlphaFoldDB" id="Q9V257"/>
<dbReference type="Proteomes" id="UP000009139">
    <property type="component" value="Chromosome"/>
</dbReference>
<keyword evidence="1" id="KW-0472">Membrane</keyword>
<keyword evidence="1" id="KW-1133">Transmembrane helix</keyword>
<dbReference type="EMBL" id="HE613800">
    <property type="protein sequence ID" value="CCE69593.1"/>
    <property type="molecule type" value="Genomic_DNA"/>
</dbReference>
<reference evidence="2" key="1">
    <citation type="submission" date="1999-07" db="EMBL/GenBank/DDBJ databases">
        <authorList>
            <person name="Genoscope"/>
        </authorList>
    </citation>
    <scope>NUCLEOTIDE SEQUENCE</scope>
    <source>
        <strain evidence="2">Orsay</strain>
    </source>
</reference>
<dbReference type="HOGENOM" id="CLU_113599_0_0_2"/>
<name>Q9V257_PYRAB</name>
<reference evidence="2" key="2">
    <citation type="journal article" date="2000" name="J. Mol. Biol.">
        <title>Archaeal homologs of eukaryotic methylation guide small nucleolar RNAs: lessons from the Pyrococcus genomes.</title>
        <authorList>
            <person name="Gaspin C."/>
            <person name="Cavaille J."/>
            <person name="Erauso G."/>
        </authorList>
    </citation>
    <scope>NUCLEOTIDE SEQUENCE</scope>
    <source>
        <strain evidence="2">Orsay</strain>
    </source>
</reference>
<dbReference type="Proteomes" id="UP000000810">
    <property type="component" value="Chromosome"/>
</dbReference>
<keyword evidence="1" id="KW-0812">Transmembrane</keyword>
<organism evidence="2 4">
    <name type="scientific">Pyrococcus abyssi (strain GE5 / Orsay)</name>
    <dbReference type="NCBI Taxonomy" id="272844"/>
    <lineage>
        <taxon>Archaea</taxon>
        <taxon>Methanobacteriati</taxon>
        <taxon>Methanobacteriota</taxon>
        <taxon>Thermococci</taxon>
        <taxon>Thermococcales</taxon>
        <taxon>Thermococcaceae</taxon>
        <taxon>Pyrococcus</taxon>
    </lineage>
</organism>
<dbReference type="PATRIC" id="fig|272844.11.peg.233"/>
<reference evidence="2 4" key="4">
    <citation type="journal article" date="2003" name="Mol. Microbiol.">
        <title>An integrated analysis of the genome of the hyperthermophilic archaeon Pyrococcus abyssi.</title>
        <authorList>
            <person name="Cohen G."/>
            <person name="Barbe V."/>
            <person name="Flament D."/>
            <person name="Galperin M."/>
            <person name="Heilig R."/>
            <person name="Ripp R."/>
            <person name="Lecompte O."/>
            <person name="Prieur D."/>
            <person name="Poch O."/>
            <person name="Quellerou J."/>
            <person name="Thierry J.C."/>
            <person name="Van der Oost J."/>
            <person name="Weissenbach J."/>
            <person name="Zivanovic Y."/>
            <person name="Forterre P."/>
        </authorList>
    </citation>
    <scope>NUCLEOTIDE SEQUENCE [LARGE SCALE GENOMIC DNA]</scope>
    <source>
        <strain evidence="4">GE5 / Orsay</strain>
        <strain evidence="2">Orsay</strain>
    </source>
</reference>
<protein>
    <submittedName>
        <fullName evidence="2">Uncharacterized protein</fullName>
    </submittedName>
</protein>
<dbReference type="PIR" id="F75211">
    <property type="entry name" value="F75211"/>
</dbReference>
<evidence type="ECO:0000313" key="2">
    <source>
        <dbReference type="EMBL" id="CAB49141.1"/>
    </source>
</evidence>
<keyword evidence="4" id="KW-1185">Reference proteome</keyword>
<evidence type="ECO:0000313" key="3">
    <source>
        <dbReference type="EMBL" id="CCE69593.1"/>
    </source>
</evidence>
<evidence type="ECO:0000313" key="5">
    <source>
        <dbReference type="Proteomes" id="UP000009139"/>
    </source>
</evidence>
<sequence>MMLDDVIKAIELERRKFEERANILEEVIDKSSSSISSKYEELLRKRRASFFVYSILMIGLLVVEIIVLLIIREKFNVGGIKISLILFFLLAILAFTLLGLIASRSESEDYSVEDKITLYRKLAKFYSKLKEALERKDYEKLRELADEVLSDPLLGKAIEIGNIGRPEAVAYALYLYLNRDKVEKFEVEEAINLVEGPMKLLLKVALGEEDEDRGNLKGRNE</sequence>
<reference evidence="2" key="3">
    <citation type="journal article" date="2001" name="Genome Res.">
        <title>Genome evolution at the genus level: comparison of three complete genomes of hyperthermophilic archaea.</title>
        <authorList>
            <person name="Lecompte O."/>
            <person name="Ripp R."/>
            <person name="Puzos-Barbe V."/>
            <person name="Duprat S."/>
            <person name="Heilig R."/>
            <person name="Dietrich J."/>
            <person name="Thierry J.C."/>
            <person name="Poch O."/>
        </authorList>
    </citation>
    <scope>NUCLEOTIDE SEQUENCE</scope>
    <source>
        <strain evidence="2">Orsay</strain>
    </source>
</reference>